<dbReference type="InterPro" id="IPR036772">
    <property type="entry name" value="SRCR-like_dom_sf"/>
</dbReference>
<dbReference type="InterPro" id="IPR001190">
    <property type="entry name" value="SRCR"/>
</dbReference>
<dbReference type="FunFam" id="3.10.250.10:FF:000016">
    <property type="entry name" value="Scavenger receptor cysteine-rich protein type 12"/>
    <property type="match status" value="2"/>
</dbReference>
<keyword evidence="7 13" id="KW-1133">Transmembrane helix</keyword>
<dbReference type="PANTHER" id="PTHR19331">
    <property type="entry name" value="SCAVENGER RECEPTOR DOMAIN-CONTAINING"/>
    <property type="match status" value="1"/>
</dbReference>
<dbReference type="Proteomes" id="UP000736164">
    <property type="component" value="Unassembled WGS sequence"/>
</dbReference>
<feature type="domain" description="SRCR" evidence="14">
    <location>
        <begin position="1"/>
        <end position="93"/>
    </location>
</feature>
<dbReference type="Gene3D" id="3.30.420.10">
    <property type="entry name" value="Ribonuclease H-like superfamily/Ribonuclease H"/>
    <property type="match status" value="1"/>
</dbReference>
<dbReference type="CDD" id="cd06136">
    <property type="entry name" value="TREX1_2"/>
    <property type="match status" value="1"/>
</dbReference>
<evidence type="ECO:0000256" key="7">
    <source>
        <dbReference type="ARBA" id="ARBA00022989"/>
    </source>
</evidence>
<dbReference type="SMART" id="SM00202">
    <property type="entry name" value="SR"/>
    <property type="match status" value="6"/>
</dbReference>
<dbReference type="Gene3D" id="3.10.250.10">
    <property type="entry name" value="SRCR-like domain"/>
    <property type="match status" value="7"/>
</dbReference>
<feature type="domain" description="SRCR" evidence="14">
    <location>
        <begin position="355"/>
        <end position="450"/>
    </location>
</feature>
<dbReference type="PRINTS" id="PR00258">
    <property type="entry name" value="SPERACTRCPTR"/>
</dbReference>
<dbReference type="GO" id="GO:0016020">
    <property type="term" value="C:membrane"/>
    <property type="evidence" value="ECO:0007669"/>
    <property type="project" value="UniProtKB-SubCell"/>
</dbReference>
<keyword evidence="4 13" id="KW-0812">Transmembrane</keyword>
<dbReference type="PROSITE" id="PS50287">
    <property type="entry name" value="SRCR_2"/>
    <property type="match status" value="6"/>
</dbReference>
<evidence type="ECO:0000256" key="4">
    <source>
        <dbReference type="ARBA" id="ARBA00022692"/>
    </source>
</evidence>
<evidence type="ECO:0000256" key="8">
    <source>
        <dbReference type="ARBA" id="ARBA00023136"/>
    </source>
</evidence>
<name>A0A8J7THB4_ATRSP</name>
<dbReference type="FunFam" id="3.10.250.10:FF:000001">
    <property type="entry name" value="Lysyl oxidase 4 isoform X1"/>
    <property type="match status" value="1"/>
</dbReference>
<feature type="non-terminal residue" evidence="15">
    <location>
        <position position="1254"/>
    </location>
</feature>
<keyword evidence="16" id="KW-1185">Reference proteome</keyword>
<accession>A0A8J7THB4</accession>
<keyword evidence="9 11" id="KW-1015">Disulfide bond</keyword>
<feature type="transmembrane region" description="Helical" evidence="13">
    <location>
        <begin position="811"/>
        <end position="833"/>
    </location>
</feature>
<evidence type="ECO:0000256" key="2">
    <source>
        <dbReference type="ARBA" id="ARBA00004613"/>
    </source>
</evidence>
<keyword evidence="5" id="KW-0732">Signal</keyword>
<evidence type="ECO:0000256" key="5">
    <source>
        <dbReference type="ARBA" id="ARBA00022729"/>
    </source>
</evidence>
<feature type="non-terminal residue" evidence="15">
    <location>
        <position position="1"/>
    </location>
</feature>
<dbReference type="EMBL" id="JAAWVO010065874">
    <property type="protein sequence ID" value="MBN3323602.1"/>
    <property type="molecule type" value="Genomic_DNA"/>
</dbReference>
<reference evidence="15" key="1">
    <citation type="journal article" date="2021" name="Cell">
        <title>Tracing the genetic footprints of vertebrate landing in non-teleost ray-finned fishes.</title>
        <authorList>
            <person name="Bi X."/>
            <person name="Wang K."/>
            <person name="Yang L."/>
            <person name="Pan H."/>
            <person name="Jiang H."/>
            <person name="Wei Q."/>
            <person name="Fang M."/>
            <person name="Yu H."/>
            <person name="Zhu C."/>
            <person name="Cai Y."/>
            <person name="He Y."/>
            <person name="Gan X."/>
            <person name="Zeng H."/>
            <person name="Yu D."/>
            <person name="Zhu Y."/>
            <person name="Jiang H."/>
            <person name="Qiu Q."/>
            <person name="Yang H."/>
            <person name="Zhang Y.E."/>
            <person name="Wang W."/>
            <person name="Zhu M."/>
            <person name="He S."/>
            <person name="Zhang G."/>
        </authorList>
    </citation>
    <scope>NUCLEOTIDE SEQUENCE</scope>
    <source>
        <strain evidence="15">Allg_001</strain>
    </source>
</reference>
<dbReference type="Pfam" id="PF00530">
    <property type="entry name" value="SRCR"/>
    <property type="match status" value="7"/>
</dbReference>
<feature type="disulfide bond" evidence="11">
    <location>
        <begin position="165"/>
        <end position="175"/>
    </location>
</feature>
<dbReference type="SUPFAM" id="SSF56487">
    <property type="entry name" value="SRCR-like"/>
    <property type="match status" value="7"/>
</dbReference>
<keyword evidence="3" id="KW-0964">Secreted</keyword>
<evidence type="ECO:0000256" key="12">
    <source>
        <dbReference type="SAM" id="MobiDB-lite"/>
    </source>
</evidence>
<feature type="domain" description="SRCR" evidence="14">
    <location>
        <begin position="98"/>
        <end position="195"/>
    </location>
</feature>
<protein>
    <submittedName>
        <fullName evidence="15">C163A protein</fullName>
    </submittedName>
</protein>
<evidence type="ECO:0000256" key="11">
    <source>
        <dbReference type="PROSITE-ProRule" id="PRU00196"/>
    </source>
</evidence>
<dbReference type="InterPro" id="IPR012337">
    <property type="entry name" value="RNaseH-like_sf"/>
</dbReference>
<keyword evidence="6" id="KW-0677">Repeat</keyword>
<feature type="disulfide bond" evidence="11">
    <location>
        <begin position="527"/>
        <end position="537"/>
    </location>
</feature>
<evidence type="ECO:0000259" key="14">
    <source>
        <dbReference type="PROSITE" id="PS50287"/>
    </source>
</evidence>
<evidence type="ECO:0000313" key="15">
    <source>
        <dbReference type="EMBL" id="MBN3323602.1"/>
    </source>
</evidence>
<feature type="compositionally biased region" description="Basic and acidic residues" evidence="12">
    <location>
        <begin position="1237"/>
        <end position="1246"/>
    </location>
</feature>
<comment type="caution">
    <text evidence="15">The sequence shown here is derived from an EMBL/GenBank/DDBJ whole genome shotgun (WGS) entry which is preliminary data.</text>
</comment>
<feature type="domain" description="SRCR" evidence="14">
    <location>
        <begin position="638"/>
        <end position="740"/>
    </location>
</feature>
<feature type="region of interest" description="Disordered" evidence="12">
    <location>
        <begin position="1234"/>
        <end position="1254"/>
    </location>
</feature>
<feature type="region of interest" description="Disordered" evidence="12">
    <location>
        <begin position="854"/>
        <end position="946"/>
    </location>
</feature>
<evidence type="ECO:0000256" key="3">
    <source>
        <dbReference type="ARBA" id="ARBA00022525"/>
    </source>
</evidence>
<sequence>CVGRLEVFHQGEWGVVCNDKWSEVNSAVVCRTLECGQPVRQSTIKKFPHHTKRVWMNEVNCTGRERHLWDCSFSGWGMSPCDVESHHVNVECSERVVLSLAHGGDRCAGTVQLEHGGRKASVCEDSWGAKEADVVCRELRCGKQIAFYKGEMFPSDGVELLSLNCMGEEQYFWQCAHNVTGKPCTSPAATSVVCSGHVPLRVVNGTDACHGSLEVRGGMNLSNPAKICEKMHCGSNGMFVTTGSSKKVVLNCSDTVKILLGHSNDCYGPVRVARAGQEGAVCANEWDEEDGKVVCRELGCGELVSVSPGSRNTAGWVDRVQCKGNESSLWHCLAKHHKLHRCSEARVVCADSVKVRLADGTGRCAGRVEISYDGQWMGAAAEGWTSQNSDRVCGDLSCGAGYSSNTNIFSRGGVSVFPKTLSCPNNHKTLVQCITKTQRTKGDIINVICTGTSPLLNHRSVQLEGGRRPCSGLVAVRGPNETWWLSGEFWEEAAAAVVCRQLHCGKPTAFEQRPNSSRSLWTKRYNCSSNETTLFDCPSTPVTTNTGFAAFLSCSESEKAAGHAGCRLAGPITVRLGELCSGAVTVCLSGTCGVVGRESAAPLCFTERLRCVTRLPGTSVPSRDLRQGRLLSPHSVKARLLDARDQCSGQVQVYHSGDWRPVCSATLNNKELSTICKELGCGKPDVNGTVATYLPVHGWRRMLFTGSRACSGELFVLDAAGLHPVSRRHFSKSAAGALCQQLGCGAFRNLSDSPSDLRQWWNSSYNCNKTAGSASVWECEARASEDAGNLQAFVECSGYVPEQSRKSPVSLIVGLLLGLGILIAAGILIAWFWKNRRTRNKGHSIKRRSVFTDSVSEYEDVPDNDSGTSDVMLKDLPPVADPDVERGLRASNSSLTDYDDVAEGPLKAPPPPAGARDREGTGQEDPVNPVNGGVTSDPEPSLQPEIDYDDVTTLPKALVDSGAAMDGLPEGGDGEQVKNPEEEDYVQPDLQAEDSSPDWRPSRITRAVSAMSQETRFQTFVFVDLEGTGLDRPRLTELCLTAVHRYSLENPPHPAGGAPALPRVLDKLCLCAYPNKPVCPRAARLSGLSNENLTENGKRGFDGAAVALIRAFLQRQAPPVCLVAHCGSRYDFPLLRTELWRLGSDLPGGLHCADTHLALREVLGAPCRPAPCGFSLPELYRRFYSRYPAASHTAEADALALLSVFLAKAPELLSWADLNARPWHEVQPAFQPPAKIPRREVEEREGCASPVAPE</sequence>
<evidence type="ECO:0000256" key="9">
    <source>
        <dbReference type="ARBA" id="ARBA00023157"/>
    </source>
</evidence>
<feature type="disulfide bond" evidence="11">
    <location>
        <begin position="322"/>
        <end position="332"/>
    </location>
</feature>
<evidence type="ECO:0000256" key="13">
    <source>
        <dbReference type="SAM" id="Phobius"/>
    </source>
</evidence>
<evidence type="ECO:0000256" key="10">
    <source>
        <dbReference type="ARBA" id="ARBA00023180"/>
    </source>
</evidence>
<dbReference type="SMART" id="SM00479">
    <property type="entry name" value="EXOIII"/>
    <property type="match status" value="1"/>
</dbReference>
<keyword evidence="8 13" id="KW-0472">Membrane</keyword>
<feature type="disulfide bond" evidence="11">
    <location>
        <begin position="61"/>
        <end position="71"/>
    </location>
</feature>
<dbReference type="SUPFAM" id="SSF53098">
    <property type="entry name" value="Ribonuclease H-like"/>
    <property type="match status" value="1"/>
</dbReference>
<dbReference type="AlphaFoldDB" id="A0A8J7THB4"/>
<feature type="domain" description="SRCR" evidence="14">
    <location>
        <begin position="461"/>
        <end position="567"/>
    </location>
</feature>
<dbReference type="InterPro" id="IPR036397">
    <property type="entry name" value="RNaseH_sf"/>
</dbReference>
<feature type="domain" description="SRCR" evidence="14">
    <location>
        <begin position="256"/>
        <end position="350"/>
    </location>
</feature>
<proteinExistence type="predicted"/>
<dbReference type="GO" id="GO:0003676">
    <property type="term" value="F:nucleic acid binding"/>
    <property type="evidence" value="ECO:0007669"/>
    <property type="project" value="InterPro"/>
</dbReference>
<dbReference type="InterPro" id="IPR013520">
    <property type="entry name" value="Ribonucl_H"/>
</dbReference>
<gene>
    <name evidence="15" type="primary">Cd163_2</name>
    <name evidence="15" type="ORF">GTO95_0009390</name>
</gene>
<evidence type="ECO:0000256" key="6">
    <source>
        <dbReference type="ARBA" id="ARBA00022737"/>
    </source>
</evidence>
<dbReference type="PANTHER" id="PTHR19331:SF22">
    <property type="entry name" value="DELETED IN MALIGNANT BRAIN TUMORS 1 PROTEIN"/>
    <property type="match status" value="1"/>
</dbReference>
<comment type="subcellular location">
    <subcellularLocation>
        <location evidence="1">Membrane</location>
        <topology evidence="1">Single-pass membrane protein</topology>
    </subcellularLocation>
    <subcellularLocation>
        <location evidence="2">Secreted</location>
    </subcellularLocation>
</comment>
<feature type="disulfide bond" evidence="11">
    <location>
        <begin position="17"/>
        <end position="81"/>
    </location>
</feature>
<comment type="caution">
    <text evidence="11">Lacks conserved residue(s) required for the propagation of feature annotation.</text>
</comment>
<evidence type="ECO:0000313" key="16">
    <source>
        <dbReference type="Proteomes" id="UP000736164"/>
    </source>
</evidence>
<keyword evidence="10" id="KW-0325">Glycoprotein</keyword>
<feature type="disulfide bond" evidence="11">
    <location>
        <begin position="423"/>
        <end position="433"/>
    </location>
</feature>
<evidence type="ECO:0000256" key="1">
    <source>
        <dbReference type="ARBA" id="ARBA00004167"/>
    </source>
</evidence>
<organism evidence="15 16">
    <name type="scientific">Atractosteus spatula</name>
    <name type="common">Alligator gar</name>
    <name type="synonym">Lepisosteus spatula</name>
    <dbReference type="NCBI Taxonomy" id="7917"/>
    <lineage>
        <taxon>Eukaryota</taxon>
        <taxon>Metazoa</taxon>
        <taxon>Chordata</taxon>
        <taxon>Craniata</taxon>
        <taxon>Vertebrata</taxon>
        <taxon>Euteleostomi</taxon>
        <taxon>Actinopterygii</taxon>
        <taxon>Neopterygii</taxon>
        <taxon>Holostei</taxon>
        <taxon>Semionotiformes</taxon>
        <taxon>Lepisosteidae</taxon>
        <taxon>Atractosteus</taxon>
    </lineage>
</organism>